<proteinExistence type="predicted"/>
<sequence length="169" mass="18866">MVECRKGDKVGKGLFIEHDEIQLQECHDFEHGPVYDDEPNDVAEEYVTRDDGPLLMVRRTCFTPHETEGSGGWLRNNAFQSTCTIGGKGTEVSVAKRALVPFSIGNNYKDKVWCDVVSMDAGHILLGRPWEFDKAVVHDVEELLENGHIRESLSPCVVLALLTPKKDGI</sequence>
<gene>
    <name evidence="1" type="ORF">L3X38_036558</name>
</gene>
<dbReference type="Proteomes" id="UP001054821">
    <property type="component" value="Chromosome 7"/>
</dbReference>
<dbReference type="PANTHER" id="PTHR35046:SF18">
    <property type="entry name" value="RNA-DIRECTED DNA POLYMERASE"/>
    <property type="match status" value="1"/>
</dbReference>
<protein>
    <recommendedName>
        <fullName evidence="3">Reverse transcriptase domain-containing protein</fullName>
    </recommendedName>
</protein>
<accession>A0AAD4YPJ3</accession>
<dbReference type="AlphaFoldDB" id="A0AAD4YPJ3"/>
<dbReference type="PANTHER" id="PTHR35046">
    <property type="entry name" value="ZINC KNUCKLE (CCHC-TYPE) FAMILY PROTEIN"/>
    <property type="match status" value="1"/>
</dbReference>
<evidence type="ECO:0000313" key="2">
    <source>
        <dbReference type="Proteomes" id="UP001054821"/>
    </source>
</evidence>
<reference evidence="1 2" key="1">
    <citation type="journal article" date="2022" name="G3 (Bethesda)">
        <title>Whole-genome sequence and methylome profiling of the almond [Prunus dulcis (Mill.) D.A. Webb] cultivar 'Nonpareil'.</title>
        <authorList>
            <person name="D'Amico-Willman K.M."/>
            <person name="Ouma W.Z."/>
            <person name="Meulia T."/>
            <person name="Sideli G.M."/>
            <person name="Gradziel T.M."/>
            <person name="Fresnedo-Ramirez J."/>
        </authorList>
    </citation>
    <scope>NUCLEOTIDE SEQUENCE [LARGE SCALE GENOMIC DNA]</scope>
    <source>
        <strain evidence="1">Clone GOH B32 T37-40</strain>
    </source>
</reference>
<keyword evidence="2" id="KW-1185">Reference proteome</keyword>
<organism evidence="1 2">
    <name type="scientific">Prunus dulcis</name>
    <name type="common">Almond</name>
    <name type="synonym">Amygdalus dulcis</name>
    <dbReference type="NCBI Taxonomy" id="3755"/>
    <lineage>
        <taxon>Eukaryota</taxon>
        <taxon>Viridiplantae</taxon>
        <taxon>Streptophyta</taxon>
        <taxon>Embryophyta</taxon>
        <taxon>Tracheophyta</taxon>
        <taxon>Spermatophyta</taxon>
        <taxon>Magnoliopsida</taxon>
        <taxon>eudicotyledons</taxon>
        <taxon>Gunneridae</taxon>
        <taxon>Pentapetalae</taxon>
        <taxon>rosids</taxon>
        <taxon>fabids</taxon>
        <taxon>Rosales</taxon>
        <taxon>Rosaceae</taxon>
        <taxon>Amygdaloideae</taxon>
        <taxon>Amygdaleae</taxon>
        <taxon>Prunus</taxon>
    </lineage>
</organism>
<name>A0AAD4YPJ3_PRUDU</name>
<comment type="caution">
    <text evidence="1">The sequence shown here is derived from an EMBL/GenBank/DDBJ whole genome shotgun (WGS) entry which is preliminary data.</text>
</comment>
<evidence type="ECO:0000313" key="1">
    <source>
        <dbReference type="EMBL" id="KAI5316851.1"/>
    </source>
</evidence>
<dbReference type="EMBL" id="JAJFAZ020000007">
    <property type="protein sequence ID" value="KAI5316851.1"/>
    <property type="molecule type" value="Genomic_DNA"/>
</dbReference>
<evidence type="ECO:0008006" key="3">
    <source>
        <dbReference type="Google" id="ProtNLM"/>
    </source>
</evidence>